<keyword evidence="1" id="KW-1133">Transmembrane helix</keyword>
<organism evidence="2 3">
    <name type="scientific">Desulfocucumis palustris</name>
    <dbReference type="NCBI Taxonomy" id="1898651"/>
    <lineage>
        <taxon>Bacteria</taxon>
        <taxon>Bacillati</taxon>
        <taxon>Bacillota</taxon>
        <taxon>Clostridia</taxon>
        <taxon>Eubacteriales</taxon>
        <taxon>Desulfocucumaceae</taxon>
        <taxon>Desulfocucumis</taxon>
    </lineage>
</organism>
<dbReference type="Proteomes" id="UP000239549">
    <property type="component" value="Unassembled WGS sequence"/>
</dbReference>
<evidence type="ECO:0000313" key="3">
    <source>
        <dbReference type="Proteomes" id="UP000239549"/>
    </source>
</evidence>
<feature type="transmembrane region" description="Helical" evidence="1">
    <location>
        <begin position="15"/>
        <end position="35"/>
    </location>
</feature>
<reference evidence="3" key="1">
    <citation type="submission" date="2018-02" db="EMBL/GenBank/DDBJ databases">
        <title>Genome sequence of Desulfocucumis palustris strain NAW-5.</title>
        <authorList>
            <person name="Watanabe M."/>
            <person name="Kojima H."/>
            <person name="Fukui M."/>
        </authorList>
    </citation>
    <scope>NUCLEOTIDE SEQUENCE [LARGE SCALE GENOMIC DNA]</scope>
    <source>
        <strain evidence="3">NAW-5</strain>
    </source>
</reference>
<protein>
    <submittedName>
        <fullName evidence="2">Uncharacterized protein</fullName>
    </submittedName>
</protein>
<evidence type="ECO:0000313" key="2">
    <source>
        <dbReference type="EMBL" id="GBF35162.1"/>
    </source>
</evidence>
<proteinExistence type="predicted"/>
<evidence type="ECO:0000256" key="1">
    <source>
        <dbReference type="SAM" id="Phobius"/>
    </source>
</evidence>
<accession>A0A2L2XG98</accession>
<comment type="caution">
    <text evidence="2">The sequence shown here is derived from an EMBL/GenBank/DDBJ whole genome shotgun (WGS) entry which is preliminary data.</text>
</comment>
<keyword evidence="1" id="KW-0812">Transmembrane</keyword>
<sequence length="38" mass="4106">MHNVCQVNKMIKAGVHVHTGLFSLSFYVAVGGYAINKA</sequence>
<dbReference type="EMBL" id="BFAV01000157">
    <property type="protein sequence ID" value="GBF35162.1"/>
    <property type="molecule type" value="Genomic_DNA"/>
</dbReference>
<dbReference type="AlphaFoldDB" id="A0A2L2XG98"/>
<gene>
    <name evidence="2" type="ORF">DCCM_4285</name>
</gene>
<name>A0A2L2XG98_9FIRM</name>
<keyword evidence="1" id="KW-0472">Membrane</keyword>
<keyword evidence="3" id="KW-1185">Reference proteome</keyword>